<organism evidence="2 3">
    <name type="scientific">Stappia indica</name>
    <dbReference type="NCBI Taxonomy" id="538381"/>
    <lineage>
        <taxon>Bacteria</taxon>
        <taxon>Pseudomonadati</taxon>
        <taxon>Pseudomonadota</taxon>
        <taxon>Alphaproteobacteria</taxon>
        <taxon>Hyphomicrobiales</taxon>
        <taxon>Stappiaceae</taxon>
        <taxon>Stappia</taxon>
    </lineage>
</organism>
<keyword evidence="1" id="KW-0472">Membrane</keyword>
<evidence type="ECO:0000313" key="2">
    <source>
        <dbReference type="EMBL" id="SOC22982.1"/>
    </source>
</evidence>
<evidence type="ECO:0000256" key="1">
    <source>
        <dbReference type="SAM" id="Phobius"/>
    </source>
</evidence>
<dbReference type="EMBL" id="OBML01000012">
    <property type="protein sequence ID" value="SOC22982.1"/>
    <property type="molecule type" value="Genomic_DNA"/>
</dbReference>
<keyword evidence="1" id="KW-1133">Transmembrane helix</keyword>
<accession>A0A285TKP0</accession>
<dbReference type="AlphaFoldDB" id="A0A285TKP0"/>
<name>A0A285TKP0_9HYPH</name>
<sequence>MDEQVQKSCWGVTAWAVLLAGGALALMYVFGGDVTPATVAIAN</sequence>
<dbReference type="Proteomes" id="UP000219331">
    <property type="component" value="Unassembled WGS sequence"/>
</dbReference>
<feature type="transmembrane region" description="Helical" evidence="1">
    <location>
        <begin position="12"/>
        <end position="30"/>
    </location>
</feature>
<proteinExistence type="predicted"/>
<reference evidence="2 3" key="1">
    <citation type="submission" date="2017-08" db="EMBL/GenBank/DDBJ databases">
        <authorList>
            <person name="de Groot N.N."/>
        </authorList>
    </citation>
    <scope>NUCLEOTIDE SEQUENCE [LARGE SCALE GENOMIC DNA]</scope>
    <source>
        <strain evidence="2 3">USBA 352</strain>
    </source>
</reference>
<protein>
    <submittedName>
        <fullName evidence="2">Uncharacterized protein</fullName>
    </submittedName>
</protein>
<gene>
    <name evidence="2" type="ORF">SAMN05421512_112211</name>
</gene>
<keyword evidence="3" id="KW-1185">Reference proteome</keyword>
<keyword evidence="1" id="KW-0812">Transmembrane</keyword>
<evidence type="ECO:0000313" key="3">
    <source>
        <dbReference type="Proteomes" id="UP000219331"/>
    </source>
</evidence>